<dbReference type="PRINTS" id="PR00245">
    <property type="entry name" value="OLFACTORYR"/>
</dbReference>
<dbReference type="PROSITE" id="PS00237">
    <property type="entry name" value="G_PROTEIN_RECEP_F1_1"/>
    <property type="match status" value="1"/>
</dbReference>
<organism evidence="15 16">
    <name type="scientific">Phasianus colchicus</name>
    <name type="common">Common pheasant</name>
    <dbReference type="NCBI Taxonomy" id="9054"/>
    <lineage>
        <taxon>Eukaryota</taxon>
        <taxon>Metazoa</taxon>
        <taxon>Chordata</taxon>
        <taxon>Craniata</taxon>
        <taxon>Vertebrata</taxon>
        <taxon>Euteleostomi</taxon>
        <taxon>Archelosauria</taxon>
        <taxon>Archosauria</taxon>
        <taxon>Dinosauria</taxon>
        <taxon>Saurischia</taxon>
        <taxon>Theropoda</taxon>
        <taxon>Coelurosauria</taxon>
        <taxon>Aves</taxon>
        <taxon>Neognathae</taxon>
        <taxon>Galloanserae</taxon>
        <taxon>Galliformes</taxon>
        <taxon>Phasianidae</taxon>
        <taxon>Phasianinae</taxon>
        <taxon>Phasianus</taxon>
    </lineage>
</organism>
<evidence type="ECO:0000313" key="15">
    <source>
        <dbReference type="Ensembl" id="ENSPCLP00000025200.1"/>
    </source>
</evidence>
<keyword evidence="4 13" id="KW-1003">Cell membrane</keyword>
<feature type="transmembrane region" description="Helical" evidence="13">
    <location>
        <begin position="60"/>
        <end position="82"/>
    </location>
</feature>
<evidence type="ECO:0000256" key="13">
    <source>
        <dbReference type="RuleBase" id="RU363047"/>
    </source>
</evidence>
<keyword evidence="9 12" id="KW-0675">Receptor</keyword>
<dbReference type="FunFam" id="1.10.1220.70:FF:000001">
    <property type="entry name" value="Olfactory receptor"/>
    <property type="match status" value="1"/>
</dbReference>
<reference evidence="15" key="2">
    <citation type="submission" date="2025-09" db="UniProtKB">
        <authorList>
            <consortium name="Ensembl"/>
        </authorList>
    </citation>
    <scope>IDENTIFICATION</scope>
</reference>
<keyword evidence="13" id="KW-0552">Olfaction</keyword>
<dbReference type="Gene3D" id="1.10.1220.70">
    <property type="match status" value="1"/>
</dbReference>
<comment type="function">
    <text evidence="1">Odorant receptor.</text>
</comment>
<dbReference type="PROSITE" id="PS50262">
    <property type="entry name" value="G_PROTEIN_RECEP_F1_2"/>
    <property type="match status" value="1"/>
</dbReference>
<keyword evidence="11 12" id="KW-0807">Transducer</keyword>
<evidence type="ECO:0000256" key="9">
    <source>
        <dbReference type="ARBA" id="ARBA00023170"/>
    </source>
</evidence>
<keyword evidence="6 13" id="KW-1133">Transmembrane helix</keyword>
<dbReference type="PANTHER" id="PTHR48018">
    <property type="entry name" value="OLFACTORY RECEPTOR"/>
    <property type="match status" value="1"/>
</dbReference>
<keyword evidence="16" id="KW-1185">Reference proteome</keyword>
<keyword evidence="7 12" id="KW-0297">G-protein coupled receptor</keyword>
<evidence type="ECO:0000256" key="2">
    <source>
        <dbReference type="ARBA" id="ARBA00004651"/>
    </source>
</evidence>
<dbReference type="Pfam" id="PF13853">
    <property type="entry name" value="7tm_4"/>
    <property type="match status" value="1"/>
</dbReference>
<dbReference type="Proteomes" id="UP000472261">
    <property type="component" value="Unplaced"/>
</dbReference>
<dbReference type="PRINTS" id="PR00237">
    <property type="entry name" value="GPCRRHODOPSN"/>
</dbReference>
<keyword evidence="8 13" id="KW-0472">Membrane</keyword>
<evidence type="ECO:0000256" key="12">
    <source>
        <dbReference type="RuleBase" id="RU000688"/>
    </source>
</evidence>
<evidence type="ECO:0000256" key="11">
    <source>
        <dbReference type="ARBA" id="ARBA00023224"/>
    </source>
</evidence>
<feature type="transmembrane region" description="Helical" evidence="13">
    <location>
        <begin position="102"/>
        <end position="120"/>
    </location>
</feature>
<reference evidence="15" key="1">
    <citation type="submission" date="2025-08" db="UniProtKB">
        <authorList>
            <consortium name="Ensembl"/>
        </authorList>
    </citation>
    <scope>IDENTIFICATION</scope>
</reference>
<dbReference type="SUPFAM" id="SSF81321">
    <property type="entry name" value="Family A G protein-coupled receptor-like"/>
    <property type="match status" value="1"/>
</dbReference>
<dbReference type="GO" id="GO:0005886">
    <property type="term" value="C:plasma membrane"/>
    <property type="evidence" value="ECO:0007669"/>
    <property type="project" value="UniProtKB-SubCell"/>
</dbReference>
<evidence type="ECO:0000256" key="10">
    <source>
        <dbReference type="ARBA" id="ARBA00023180"/>
    </source>
</evidence>
<name>A0A669QZI0_PHACC</name>
<evidence type="ECO:0000256" key="6">
    <source>
        <dbReference type="ARBA" id="ARBA00022989"/>
    </source>
</evidence>
<accession>A0A669QZI0</accession>
<sequence length="265" mass="29586">MAEENRSLAAEFILEGFSDHPKMKAALFVVFLLIYVITLLGNVGIIVLIQADPRLHTSMYFFLSSLSVVDICFSSVVAPRTLMNFLSEKRTISFTGCTGQTFFYIVFVTTECFLLAVMAYDRYVAICNPLLYSTIMTRRQCVQFVVGSYLGGILNAIIQMAFIVRLPFCGSNIINHFFCDVPPLLALSCASTYMNEMILFSLAGIIELTTVTTILVSYIFISCAILRIRSAAVVIPMLNPLIYSLRNQEVKGALSRVVERITVRV</sequence>
<evidence type="ECO:0000256" key="5">
    <source>
        <dbReference type="ARBA" id="ARBA00022692"/>
    </source>
</evidence>
<comment type="similarity">
    <text evidence="3 12">Belongs to the G-protein coupled receptor 1 family.</text>
</comment>
<keyword evidence="10" id="KW-0325">Glycoprotein</keyword>
<evidence type="ECO:0000256" key="7">
    <source>
        <dbReference type="ARBA" id="ARBA00023040"/>
    </source>
</evidence>
<feature type="transmembrane region" description="Helical" evidence="13">
    <location>
        <begin position="197"/>
        <end position="221"/>
    </location>
</feature>
<dbReference type="GO" id="GO:0004984">
    <property type="term" value="F:olfactory receptor activity"/>
    <property type="evidence" value="ECO:0007669"/>
    <property type="project" value="InterPro"/>
</dbReference>
<evidence type="ECO:0000256" key="3">
    <source>
        <dbReference type="ARBA" id="ARBA00010663"/>
    </source>
</evidence>
<evidence type="ECO:0000256" key="4">
    <source>
        <dbReference type="ARBA" id="ARBA00022475"/>
    </source>
</evidence>
<dbReference type="InterPro" id="IPR000276">
    <property type="entry name" value="GPCR_Rhodpsn"/>
</dbReference>
<dbReference type="GO" id="GO:0004930">
    <property type="term" value="F:G protein-coupled receptor activity"/>
    <property type="evidence" value="ECO:0007669"/>
    <property type="project" value="UniProtKB-KW"/>
</dbReference>
<evidence type="ECO:0000313" key="16">
    <source>
        <dbReference type="Proteomes" id="UP000472261"/>
    </source>
</evidence>
<dbReference type="InterPro" id="IPR000725">
    <property type="entry name" value="Olfact_rcpt"/>
</dbReference>
<evidence type="ECO:0000259" key="14">
    <source>
        <dbReference type="PROSITE" id="PS50262"/>
    </source>
</evidence>
<evidence type="ECO:0000256" key="1">
    <source>
        <dbReference type="ARBA" id="ARBA00002936"/>
    </source>
</evidence>
<dbReference type="InterPro" id="IPR017452">
    <property type="entry name" value="GPCR_Rhodpsn_7TM"/>
</dbReference>
<feature type="domain" description="G-protein coupled receptors family 1 profile" evidence="14">
    <location>
        <begin position="41"/>
        <end position="265"/>
    </location>
</feature>
<proteinExistence type="inferred from homology"/>
<keyword evidence="13" id="KW-0716">Sensory transduction</keyword>
<dbReference type="FunFam" id="1.20.1070.10:FF:000003">
    <property type="entry name" value="Olfactory receptor"/>
    <property type="match status" value="1"/>
</dbReference>
<feature type="transmembrane region" description="Helical" evidence="13">
    <location>
        <begin position="141"/>
        <end position="164"/>
    </location>
</feature>
<evidence type="ECO:0000256" key="8">
    <source>
        <dbReference type="ARBA" id="ARBA00023136"/>
    </source>
</evidence>
<dbReference type="OMA" id="CASTYIN"/>
<feature type="transmembrane region" description="Helical" evidence="13">
    <location>
        <begin position="25"/>
        <end position="48"/>
    </location>
</feature>
<protein>
    <recommendedName>
        <fullName evidence="13">Olfactory receptor</fullName>
    </recommendedName>
</protein>
<dbReference type="AlphaFoldDB" id="A0A669QZI0"/>
<dbReference type="Ensembl" id="ENSPCLT00000034917.1">
    <property type="protein sequence ID" value="ENSPCLP00000025200.1"/>
    <property type="gene ID" value="ENSPCLG00000022170.1"/>
</dbReference>
<keyword evidence="5 12" id="KW-0812">Transmembrane</keyword>
<dbReference type="Gene3D" id="1.20.1070.10">
    <property type="entry name" value="Rhodopsin 7-helix transmembrane proteins"/>
    <property type="match status" value="1"/>
</dbReference>
<comment type="subcellular location">
    <subcellularLocation>
        <location evidence="2 13">Cell membrane</location>
        <topology evidence="2 13">Multi-pass membrane protein</topology>
    </subcellularLocation>
</comment>